<accession>A0ABV6J5Y2</accession>
<gene>
    <name evidence="9" type="ORF">ACFFJ8_03005</name>
</gene>
<dbReference type="Gene3D" id="3.40.30.10">
    <property type="entry name" value="Glutaredoxin"/>
    <property type="match status" value="1"/>
</dbReference>
<evidence type="ECO:0000256" key="2">
    <source>
        <dbReference type="ARBA" id="ARBA00022729"/>
    </source>
</evidence>
<organism evidence="9 10">
    <name type="scientific">Paenibacillus mendelii</name>
    <dbReference type="NCBI Taxonomy" id="206163"/>
    <lineage>
        <taxon>Bacteria</taxon>
        <taxon>Bacillati</taxon>
        <taxon>Bacillota</taxon>
        <taxon>Bacilli</taxon>
        <taxon>Bacillales</taxon>
        <taxon>Paenibacillaceae</taxon>
        <taxon>Paenibacillus</taxon>
    </lineage>
</organism>
<evidence type="ECO:0000313" key="10">
    <source>
        <dbReference type="Proteomes" id="UP001589818"/>
    </source>
</evidence>
<dbReference type="PANTHER" id="PTHR13887:SF14">
    <property type="entry name" value="DISULFIDE BOND FORMATION PROTEIN D"/>
    <property type="match status" value="1"/>
</dbReference>
<keyword evidence="7" id="KW-0472">Membrane</keyword>
<dbReference type="PANTHER" id="PTHR13887">
    <property type="entry name" value="GLUTATHIONE S-TRANSFERASE KAPPA"/>
    <property type="match status" value="1"/>
</dbReference>
<evidence type="ECO:0000256" key="6">
    <source>
        <dbReference type="SAM" id="MobiDB-lite"/>
    </source>
</evidence>
<evidence type="ECO:0000256" key="1">
    <source>
        <dbReference type="ARBA" id="ARBA00005791"/>
    </source>
</evidence>
<protein>
    <submittedName>
        <fullName evidence="9">DsbA family protein</fullName>
    </submittedName>
</protein>
<keyword evidence="2" id="KW-0732">Signal</keyword>
<keyword evidence="10" id="KW-1185">Reference proteome</keyword>
<name>A0ABV6J5Y2_9BACL</name>
<dbReference type="InterPro" id="IPR012336">
    <property type="entry name" value="Thioredoxin-like_fold"/>
</dbReference>
<evidence type="ECO:0000259" key="8">
    <source>
        <dbReference type="PROSITE" id="PS51352"/>
    </source>
</evidence>
<evidence type="ECO:0000256" key="3">
    <source>
        <dbReference type="ARBA" id="ARBA00023002"/>
    </source>
</evidence>
<dbReference type="InterPro" id="IPR013766">
    <property type="entry name" value="Thioredoxin_domain"/>
</dbReference>
<keyword evidence="5" id="KW-0676">Redox-active center</keyword>
<dbReference type="PROSITE" id="PS51352">
    <property type="entry name" value="THIOREDOXIN_2"/>
    <property type="match status" value="1"/>
</dbReference>
<keyword evidence="4" id="KW-1015">Disulfide bond</keyword>
<evidence type="ECO:0000256" key="7">
    <source>
        <dbReference type="SAM" id="Phobius"/>
    </source>
</evidence>
<dbReference type="RefSeq" id="WP_204819229.1">
    <property type="nucleotide sequence ID" value="NZ_JANHOF010000003.1"/>
</dbReference>
<comment type="similarity">
    <text evidence="1">Belongs to the thioredoxin family. DsbA subfamily.</text>
</comment>
<dbReference type="Proteomes" id="UP001589818">
    <property type="component" value="Unassembled WGS sequence"/>
</dbReference>
<proteinExistence type="inferred from homology"/>
<reference evidence="9 10" key="1">
    <citation type="submission" date="2024-09" db="EMBL/GenBank/DDBJ databases">
        <authorList>
            <person name="Sun Q."/>
            <person name="Mori K."/>
        </authorList>
    </citation>
    <scope>NUCLEOTIDE SEQUENCE [LARGE SCALE GENOMIC DNA]</scope>
    <source>
        <strain evidence="9 10">CCM 4839</strain>
    </source>
</reference>
<evidence type="ECO:0000256" key="4">
    <source>
        <dbReference type="ARBA" id="ARBA00023157"/>
    </source>
</evidence>
<dbReference type="InterPro" id="IPR036249">
    <property type="entry name" value="Thioredoxin-like_sf"/>
</dbReference>
<feature type="transmembrane region" description="Helical" evidence="7">
    <location>
        <begin position="30"/>
        <end position="48"/>
    </location>
</feature>
<keyword evidence="3" id="KW-0560">Oxidoreductase</keyword>
<dbReference type="EMBL" id="JBHLVF010000006">
    <property type="protein sequence ID" value="MFC0390340.1"/>
    <property type="molecule type" value="Genomic_DNA"/>
</dbReference>
<feature type="region of interest" description="Disordered" evidence="6">
    <location>
        <begin position="1"/>
        <end position="24"/>
    </location>
</feature>
<sequence>MGEARKGQAVKGQAVKGSSKRPPVKKGPRNLIIFTAIIVVLFVLMVVLNQAAKEPVTLDKAPDITNQPVEGSQEAKVNIVEFGDYKCPTCKAWGEQIYPKLKKDYIDTGKVKFSYINVLFHGEESKLGAIAGESIWAQNPEAFWPFHEALFKAQPAVNHDDLWLTPEKVLEVAGTISPAIDADKLKSDMDSQATLPQVELDEKLVEEFKITGTPTIMINKVKLDDPFDYDAIVKLIEEGQ</sequence>
<keyword evidence="7" id="KW-1133">Transmembrane helix</keyword>
<keyword evidence="7" id="KW-0812">Transmembrane</keyword>
<dbReference type="Pfam" id="PF13462">
    <property type="entry name" value="Thioredoxin_4"/>
    <property type="match status" value="1"/>
</dbReference>
<evidence type="ECO:0000256" key="5">
    <source>
        <dbReference type="ARBA" id="ARBA00023284"/>
    </source>
</evidence>
<comment type="caution">
    <text evidence="9">The sequence shown here is derived from an EMBL/GenBank/DDBJ whole genome shotgun (WGS) entry which is preliminary data.</text>
</comment>
<evidence type="ECO:0000313" key="9">
    <source>
        <dbReference type="EMBL" id="MFC0390340.1"/>
    </source>
</evidence>
<dbReference type="SUPFAM" id="SSF52833">
    <property type="entry name" value="Thioredoxin-like"/>
    <property type="match status" value="1"/>
</dbReference>
<feature type="domain" description="Thioredoxin" evidence="8">
    <location>
        <begin position="55"/>
        <end position="240"/>
    </location>
</feature>